<keyword evidence="3" id="KW-1185">Reference proteome</keyword>
<sequence length="70" mass="7235">MGTEGTSTSPAPRPPPRRDEACAVEVAPVRRDARPLSPLGMVTEDETAVSDSAAVSDPVEATPAIPHVSQ</sequence>
<feature type="region of interest" description="Disordered" evidence="1">
    <location>
        <begin position="35"/>
        <end position="70"/>
    </location>
</feature>
<name>A0A7W9M518_9PSEU</name>
<organism evidence="2 3">
    <name type="scientific">Saccharothrix ecbatanensis</name>
    <dbReference type="NCBI Taxonomy" id="1105145"/>
    <lineage>
        <taxon>Bacteria</taxon>
        <taxon>Bacillati</taxon>
        <taxon>Actinomycetota</taxon>
        <taxon>Actinomycetes</taxon>
        <taxon>Pseudonocardiales</taxon>
        <taxon>Pseudonocardiaceae</taxon>
        <taxon>Saccharothrix</taxon>
    </lineage>
</organism>
<proteinExistence type="predicted"/>
<evidence type="ECO:0000256" key="1">
    <source>
        <dbReference type="SAM" id="MobiDB-lite"/>
    </source>
</evidence>
<dbReference type="AlphaFoldDB" id="A0A7W9M518"/>
<evidence type="ECO:0000313" key="2">
    <source>
        <dbReference type="EMBL" id="MBB5807524.1"/>
    </source>
</evidence>
<evidence type="ECO:0000313" key="3">
    <source>
        <dbReference type="Proteomes" id="UP000552097"/>
    </source>
</evidence>
<comment type="caution">
    <text evidence="2">The sequence shown here is derived from an EMBL/GenBank/DDBJ whole genome shotgun (WGS) entry which is preliminary data.</text>
</comment>
<dbReference type="EMBL" id="JACHMO010000001">
    <property type="protein sequence ID" value="MBB5807524.1"/>
    <property type="molecule type" value="Genomic_DNA"/>
</dbReference>
<reference evidence="2 3" key="1">
    <citation type="submission" date="2020-08" db="EMBL/GenBank/DDBJ databases">
        <title>Sequencing the genomes of 1000 actinobacteria strains.</title>
        <authorList>
            <person name="Klenk H.-P."/>
        </authorList>
    </citation>
    <scope>NUCLEOTIDE SEQUENCE [LARGE SCALE GENOMIC DNA]</scope>
    <source>
        <strain evidence="2 3">DSM 45486</strain>
    </source>
</reference>
<accession>A0A7W9M518</accession>
<feature type="region of interest" description="Disordered" evidence="1">
    <location>
        <begin position="1"/>
        <end position="20"/>
    </location>
</feature>
<protein>
    <submittedName>
        <fullName evidence="2">Uncharacterized protein</fullName>
    </submittedName>
</protein>
<gene>
    <name evidence="2" type="ORF">F4560_007292</name>
</gene>
<dbReference type="Proteomes" id="UP000552097">
    <property type="component" value="Unassembled WGS sequence"/>
</dbReference>